<evidence type="ECO:0000313" key="4">
    <source>
        <dbReference type="Proteomes" id="UP000183975"/>
    </source>
</evidence>
<evidence type="ECO:0000259" key="2">
    <source>
        <dbReference type="Pfam" id="PF22570"/>
    </source>
</evidence>
<reference evidence="3 4" key="1">
    <citation type="submission" date="2016-11" db="EMBL/GenBank/DDBJ databases">
        <authorList>
            <person name="Jaros S."/>
            <person name="Januszkiewicz K."/>
            <person name="Wedrychowicz H."/>
        </authorList>
    </citation>
    <scope>NUCLEOTIDE SEQUENCE [LARGE SCALE GENOMIC DNA]</scope>
    <source>
        <strain evidence="3 4">DSM 14214</strain>
    </source>
</reference>
<dbReference type="Pfam" id="PF22570">
    <property type="entry name" value="LiaF-TM"/>
    <property type="match status" value="1"/>
</dbReference>
<keyword evidence="1" id="KW-0812">Transmembrane</keyword>
<keyword evidence="1" id="KW-0472">Membrane</keyword>
<name>A0A1M6VTM2_9FIRM</name>
<dbReference type="Proteomes" id="UP000183975">
    <property type="component" value="Unassembled WGS sequence"/>
</dbReference>
<feature type="transmembrane region" description="Helical" evidence="1">
    <location>
        <begin position="34"/>
        <end position="55"/>
    </location>
</feature>
<proteinExistence type="predicted"/>
<accession>A0A1M6VTM2</accession>
<dbReference type="OrthoDB" id="1734554at2"/>
<feature type="transmembrane region" description="Helical" evidence="1">
    <location>
        <begin position="67"/>
        <end position="89"/>
    </location>
</feature>
<dbReference type="EMBL" id="FRAH01000049">
    <property type="protein sequence ID" value="SHK84676.1"/>
    <property type="molecule type" value="Genomic_DNA"/>
</dbReference>
<dbReference type="InterPro" id="IPR054331">
    <property type="entry name" value="LiaF_TM"/>
</dbReference>
<feature type="transmembrane region" description="Helical" evidence="1">
    <location>
        <begin position="7"/>
        <end position="28"/>
    </location>
</feature>
<dbReference type="GeneID" id="78175809"/>
<sequence length="100" mass="11219">MATRRIGSVTLGGGLMVFGILFLVHTFWDGLSYGLILRFWPLLLISLGAETLLSLRQSETKWVYDKGAIVMMILLGLFAMMMAAAQFTLEAWEALGYLNW</sequence>
<gene>
    <name evidence="3" type="ORF">SAMN02745138_02447</name>
</gene>
<dbReference type="AlphaFoldDB" id="A0A1M6VTM2"/>
<keyword evidence="4" id="KW-1185">Reference proteome</keyword>
<protein>
    <recommendedName>
        <fullName evidence="2">LiaF transmembrane domain-containing protein</fullName>
    </recommendedName>
</protein>
<feature type="domain" description="LiaF transmembrane" evidence="2">
    <location>
        <begin position="11"/>
        <end position="92"/>
    </location>
</feature>
<organism evidence="3 4">
    <name type="scientific">Anaerotignum lactatifermentans DSM 14214</name>
    <dbReference type="NCBI Taxonomy" id="1121323"/>
    <lineage>
        <taxon>Bacteria</taxon>
        <taxon>Bacillati</taxon>
        <taxon>Bacillota</taxon>
        <taxon>Clostridia</taxon>
        <taxon>Lachnospirales</taxon>
        <taxon>Anaerotignaceae</taxon>
        <taxon>Anaerotignum</taxon>
    </lineage>
</organism>
<evidence type="ECO:0000313" key="3">
    <source>
        <dbReference type="EMBL" id="SHK84676.1"/>
    </source>
</evidence>
<keyword evidence="1" id="KW-1133">Transmembrane helix</keyword>
<dbReference type="RefSeq" id="WP_072852202.1">
    <property type="nucleotide sequence ID" value="NZ_FRAH01000049.1"/>
</dbReference>
<evidence type="ECO:0000256" key="1">
    <source>
        <dbReference type="SAM" id="Phobius"/>
    </source>
</evidence>